<sequence>MNFKERNVQISMVIITLVMTILRFLLNEKGRVNPDSIRYMRFAHVLPEMDNTTTPLGYPLSIRFFTLFGTDEFWASKIVGIVSFLFIILFAWKKKFFFRETVVISSLFSFLSIFSFTMSEALILPFVFLFFYCAHQIINGKISGGKAVFYLSISLITLYNIRYSSLFFIGGTGLFGLIFWKRNYAKTFIVSAFIGLVFIIGYKFLFIDYFNSNYINEALEIGLNPTSKLLPEFFQGLATSFNPFIHIADPGGGKINFAIYGIGAVNILLMLYLFFTKRHSETEIFLLLIGTSGIICSFFIQYFYWITPLDYRLLAPFSYPIWLVYFKKLFEIFNIKTYALGFLSIMSGGLFTWLSKGDYLENRKEITRFLKQEKLENTRLLFYVKDVEKLDEVQIAELISTVNSDIDLTSKAEDTLKKTTLTQHKVLEKIKIRKNKFQ</sequence>
<organism evidence="2 3">
    <name type="scientific">Chryseobacterium caseinilyticum</name>
    <dbReference type="NCBI Taxonomy" id="2771428"/>
    <lineage>
        <taxon>Bacteria</taxon>
        <taxon>Pseudomonadati</taxon>
        <taxon>Bacteroidota</taxon>
        <taxon>Flavobacteriia</taxon>
        <taxon>Flavobacteriales</taxon>
        <taxon>Weeksellaceae</taxon>
        <taxon>Chryseobacterium group</taxon>
        <taxon>Chryseobacterium</taxon>
    </lineage>
</organism>
<reference evidence="2 3" key="1">
    <citation type="submission" date="2020-09" db="EMBL/GenBank/DDBJ databases">
        <title>Genome seq and assembly of Chryseobacterium sp.</title>
        <authorList>
            <person name="Chhetri G."/>
        </authorList>
    </citation>
    <scope>NUCLEOTIDE SEQUENCE [LARGE SCALE GENOMIC DNA]</scope>
    <source>
        <strain evidence="2 3">GCR10</strain>
    </source>
</reference>
<feature type="transmembrane region" description="Helical" evidence="1">
    <location>
        <begin position="284"/>
        <end position="304"/>
    </location>
</feature>
<dbReference type="Proteomes" id="UP000637299">
    <property type="component" value="Unassembled WGS sequence"/>
</dbReference>
<gene>
    <name evidence="2" type="ORF">IC610_06210</name>
</gene>
<evidence type="ECO:0000256" key="1">
    <source>
        <dbReference type="SAM" id="Phobius"/>
    </source>
</evidence>
<evidence type="ECO:0000313" key="2">
    <source>
        <dbReference type="EMBL" id="MBD8082018.1"/>
    </source>
</evidence>
<keyword evidence="1" id="KW-0472">Membrane</keyword>
<dbReference type="EMBL" id="JACYFS010000001">
    <property type="protein sequence ID" value="MBD8082018.1"/>
    <property type="molecule type" value="Genomic_DNA"/>
</dbReference>
<feature type="transmembrane region" description="Helical" evidence="1">
    <location>
        <begin position="7"/>
        <end position="26"/>
    </location>
</feature>
<accession>A0ABR8ZAZ8</accession>
<feature type="transmembrane region" description="Helical" evidence="1">
    <location>
        <begin position="104"/>
        <end position="132"/>
    </location>
</feature>
<evidence type="ECO:0000313" key="3">
    <source>
        <dbReference type="Proteomes" id="UP000637299"/>
    </source>
</evidence>
<evidence type="ECO:0008006" key="4">
    <source>
        <dbReference type="Google" id="ProtNLM"/>
    </source>
</evidence>
<keyword evidence="1" id="KW-0812">Transmembrane</keyword>
<keyword evidence="3" id="KW-1185">Reference proteome</keyword>
<feature type="transmembrane region" description="Helical" evidence="1">
    <location>
        <begin position="257"/>
        <end position="275"/>
    </location>
</feature>
<comment type="caution">
    <text evidence="2">The sequence shown here is derived from an EMBL/GenBank/DDBJ whole genome shotgun (WGS) entry which is preliminary data.</text>
</comment>
<name>A0ABR8ZAZ8_9FLAO</name>
<protein>
    <recommendedName>
        <fullName evidence="4">Glycosyltransferase RgtA/B/C/D-like domain-containing protein</fullName>
    </recommendedName>
</protein>
<feature type="transmembrane region" description="Helical" evidence="1">
    <location>
        <begin position="187"/>
        <end position="207"/>
    </location>
</feature>
<feature type="transmembrane region" description="Helical" evidence="1">
    <location>
        <begin position="335"/>
        <end position="354"/>
    </location>
</feature>
<feature type="transmembrane region" description="Helical" evidence="1">
    <location>
        <begin position="73"/>
        <end position="92"/>
    </location>
</feature>
<keyword evidence="1" id="KW-1133">Transmembrane helix</keyword>
<feature type="transmembrane region" description="Helical" evidence="1">
    <location>
        <begin position="161"/>
        <end position="180"/>
    </location>
</feature>
<dbReference type="RefSeq" id="WP_191735694.1">
    <property type="nucleotide sequence ID" value="NZ_JACYFS010000001.1"/>
</dbReference>
<proteinExistence type="predicted"/>